<dbReference type="InterPro" id="IPR000504">
    <property type="entry name" value="RRM_dom"/>
</dbReference>
<dbReference type="PROSITE" id="PS50102">
    <property type="entry name" value="RRM"/>
    <property type="match status" value="1"/>
</dbReference>
<dbReference type="InterPro" id="IPR012677">
    <property type="entry name" value="Nucleotide-bd_a/b_plait_sf"/>
</dbReference>
<comment type="subcellular location">
    <subcellularLocation>
        <location evidence="1">Nucleus</location>
        <location evidence="1">Nucleolus</location>
    </subcellularLocation>
</comment>
<keyword evidence="2 4" id="KW-0694">RNA-binding</keyword>
<accession>D8M972</accession>
<feature type="compositionally biased region" description="Basic and acidic residues" evidence="5">
    <location>
        <begin position="245"/>
        <end position="272"/>
    </location>
</feature>
<feature type="domain" description="RRM" evidence="7">
    <location>
        <begin position="84"/>
        <end position="162"/>
    </location>
</feature>
<dbReference type="EMBL" id="FN668688">
    <property type="protein sequence ID" value="CBK24611.2"/>
    <property type="molecule type" value="Genomic_DNA"/>
</dbReference>
<keyword evidence="9" id="KW-1185">Reference proteome</keyword>
<evidence type="ECO:0000256" key="3">
    <source>
        <dbReference type="ARBA" id="ARBA00023242"/>
    </source>
</evidence>
<feature type="compositionally biased region" description="Basic residues" evidence="5">
    <location>
        <begin position="273"/>
        <end position="287"/>
    </location>
</feature>
<dbReference type="SUPFAM" id="SSF54928">
    <property type="entry name" value="RNA-binding domain, RBD"/>
    <property type="match status" value="1"/>
</dbReference>
<dbReference type="PANTHER" id="PTHR46754">
    <property type="entry name" value="MKI67 FHA DOMAIN-INTERACTING NUCLEOLAR PHOSPHOPROTEIN"/>
    <property type="match status" value="1"/>
</dbReference>
<dbReference type="GO" id="GO:0003723">
    <property type="term" value="F:RNA binding"/>
    <property type="evidence" value="ECO:0007669"/>
    <property type="project" value="UniProtKB-UniRule"/>
</dbReference>
<keyword evidence="6" id="KW-0732">Signal</keyword>
<feature type="chain" id="PRO_5003117785" description="RRM domain-containing protein" evidence="6">
    <location>
        <begin position="22"/>
        <end position="287"/>
    </location>
</feature>
<sequence>MSHLRNIFRLILIPTFRLTDSTTINKCSNRGNLRNCPKLEQHFFPEIWPIFGLEGHSNTKTCLKRLESMETETKPTKKTSKKSSVIYLGHIPTEFEEPQMRKFFEQFGEVKRLRLSRNKKTGASKHYAFIEFETPQIAEIVMNTMNNYILFGHKLKCEVMQVSDIHEDLWKGANRRFRVIRKKKVAEPKKLTAEKVLKILNHRHAFNKSVQEKLEKMGIHYDYLDKVMNEDIEVMKALKSNVKEPEAVQDKVEEKEEKEEVKEEEKVAEKSKPVMKRLSKKAKKSAK</sequence>
<reference evidence="8" key="1">
    <citation type="submission" date="2010-02" db="EMBL/GenBank/DDBJ databases">
        <title>Sequencing and annotation of the Blastocystis hominis genome.</title>
        <authorList>
            <person name="Wincker P."/>
        </authorList>
    </citation>
    <scope>NUCLEOTIDE SEQUENCE</scope>
    <source>
        <strain evidence="8">Singapore isolate B</strain>
    </source>
</reference>
<dbReference type="InParanoid" id="D8M972"/>
<keyword evidence="3" id="KW-0539">Nucleus</keyword>
<gene>
    <name evidence="8" type="ORF">GSBLH_T00004328001</name>
</gene>
<protein>
    <recommendedName>
        <fullName evidence="7">RRM domain-containing protein</fullName>
    </recommendedName>
</protein>
<feature type="signal peptide" evidence="6">
    <location>
        <begin position="1"/>
        <end position="21"/>
    </location>
</feature>
<dbReference type="SMART" id="SM00360">
    <property type="entry name" value="RRM"/>
    <property type="match status" value="1"/>
</dbReference>
<evidence type="ECO:0000259" key="7">
    <source>
        <dbReference type="PROSITE" id="PS50102"/>
    </source>
</evidence>
<evidence type="ECO:0000256" key="4">
    <source>
        <dbReference type="PROSITE-ProRule" id="PRU00176"/>
    </source>
</evidence>
<dbReference type="Pfam" id="PF00076">
    <property type="entry name" value="RRM_1"/>
    <property type="match status" value="1"/>
</dbReference>
<evidence type="ECO:0000256" key="6">
    <source>
        <dbReference type="SAM" id="SignalP"/>
    </source>
</evidence>
<organism evidence="8">
    <name type="scientific">Blastocystis hominis</name>
    <dbReference type="NCBI Taxonomy" id="12968"/>
    <lineage>
        <taxon>Eukaryota</taxon>
        <taxon>Sar</taxon>
        <taxon>Stramenopiles</taxon>
        <taxon>Bigyra</taxon>
        <taxon>Opalozoa</taxon>
        <taxon>Opalinata</taxon>
        <taxon>Blastocystidae</taxon>
        <taxon>Blastocystis</taxon>
    </lineage>
</organism>
<evidence type="ECO:0000313" key="9">
    <source>
        <dbReference type="Proteomes" id="UP000008312"/>
    </source>
</evidence>
<name>D8M972_BLAHO</name>
<dbReference type="RefSeq" id="XP_012898659.1">
    <property type="nucleotide sequence ID" value="XM_013043205.1"/>
</dbReference>
<evidence type="ECO:0000256" key="1">
    <source>
        <dbReference type="ARBA" id="ARBA00004604"/>
    </source>
</evidence>
<evidence type="ECO:0000256" key="5">
    <source>
        <dbReference type="SAM" id="MobiDB-lite"/>
    </source>
</evidence>
<evidence type="ECO:0000256" key="2">
    <source>
        <dbReference type="ARBA" id="ARBA00022884"/>
    </source>
</evidence>
<dbReference type="OMA" id="HKSEFRD"/>
<dbReference type="AlphaFoldDB" id="D8M972"/>
<evidence type="ECO:0000313" key="8">
    <source>
        <dbReference type="EMBL" id="CBK24611.2"/>
    </source>
</evidence>
<feature type="region of interest" description="Disordered" evidence="5">
    <location>
        <begin position="245"/>
        <end position="287"/>
    </location>
</feature>
<dbReference type="OrthoDB" id="21467at2759"/>
<dbReference type="Gene3D" id="3.30.70.330">
    <property type="match status" value="1"/>
</dbReference>
<dbReference type="CDD" id="cd12307">
    <property type="entry name" value="RRM_NIFK_like"/>
    <property type="match status" value="1"/>
</dbReference>
<dbReference type="Proteomes" id="UP000008312">
    <property type="component" value="Unassembled WGS sequence"/>
</dbReference>
<dbReference type="GeneID" id="24921361"/>
<dbReference type="GO" id="GO:0005730">
    <property type="term" value="C:nucleolus"/>
    <property type="evidence" value="ECO:0007669"/>
    <property type="project" value="UniProtKB-SubCell"/>
</dbReference>
<dbReference type="InterPro" id="IPR035979">
    <property type="entry name" value="RBD_domain_sf"/>
</dbReference>
<proteinExistence type="predicted"/>